<reference evidence="2" key="2">
    <citation type="journal article" date="2023" name="Infect Dis Poverty">
        <title>Chromosome-scale genome of the human blood fluke Schistosoma mekongi and its implications for public health.</title>
        <authorList>
            <person name="Zhou M."/>
            <person name="Xu L."/>
            <person name="Xu D."/>
            <person name="Chen W."/>
            <person name="Khan J."/>
            <person name="Hu Y."/>
            <person name="Huang H."/>
            <person name="Wei H."/>
            <person name="Zhang Y."/>
            <person name="Chusongsang P."/>
            <person name="Tanasarnprasert K."/>
            <person name="Hu X."/>
            <person name="Limpanont Y."/>
            <person name="Lv Z."/>
        </authorList>
    </citation>
    <scope>NUCLEOTIDE SEQUENCE</scope>
    <source>
        <strain evidence="2">LV_2022a</strain>
    </source>
</reference>
<proteinExistence type="predicted"/>
<accession>A0AAE1Z633</accession>
<organism evidence="2 3">
    <name type="scientific">Schistosoma mekongi</name>
    <name type="common">Parasitic worm</name>
    <dbReference type="NCBI Taxonomy" id="38744"/>
    <lineage>
        <taxon>Eukaryota</taxon>
        <taxon>Metazoa</taxon>
        <taxon>Spiralia</taxon>
        <taxon>Lophotrochozoa</taxon>
        <taxon>Platyhelminthes</taxon>
        <taxon>Trematoda</taxon>
        <taxon>Digenea</taxon>
        <taxon>Strigeidida</taxon>
        <taxon>Schistosomatoidea</taxon>
        <taxon>Schistosomatidae</taxon>
        <taxon>Schistosoma</taxon>
    </lineage>
</organism>
<evidence type="ECO:0000256" key="1">
    <source>
        <dbReference type="SAM" id="SignalP"/>
    </source>
</evidence>
<feature type="signal peptide" evidence="1">
    <location>
        <begin position="1"/>
        <end position="23"/>
    </location>
</feature>
<evidence type="ECO:0000313" key="2">
    <source>
        <dbReference type="EMBL" id="KAK4467848.1"/>
    </source>
</evidence>
<dbReference type="EMBL" id="JALJAT010000008">
    <property type="protein sequence ID" value="KAK4467848.1"/>
    <property type="molecule type" value="Genomic_DNA"/>
</dbReference>
<evidence type="ECO:0000313" key="3">
    <source>
        <dbReference type="Proteomes" id="UP001292079"/>
    </source>
</evidence>
<dbReference type="Proteomes" id="UP001292079">
    <property type="component" value="Unassembled WGS sequence"/>
</dbReference>
<reference evidence="2" key="1">
    <citation type="submission" date="2022-04" db="EMBL/GenBank/DDBJ databases">
        <authorList>
            <person name="Xu L."/>
            <person name="Lv Z."/>
        </authorList>
    </citation>
    <scope>NUCLEOTIDE SEQUENCE</scope>
    <source>
        <strain evidence="2">LV_2022a</strain>
    </source>
</reference>
<protein>
    <recommendedName>
        <fullName evidence="4">PIR Superfamily Protein</fullName>
    </recommendedName>
</protein>
<name>A0AAE1Z633_SCHME</name>
<keyword evidence="1" id="KW-0732">Signal</keyword>
<dbReference type="AlphaFoldDB" id="A0AAE1Z633"/>
<sequence length="137" mass="16077">MKMMLMFLFYINLFLILINESIQNDEMNTKLSIENKTIDKYVDCTTKRLKGTHGSSVIRALNNIKEWELPEKDEYRVITVRNWNSCLDELEEQYIAMKEDYTEDLCNSFAPSSTEVGYNVLPITDNEVHNKTKLHTT</sequence>
<feature type="chain" id="PRO_5042266288" description="PIR Superfamily Protein" evidence="1">
    <location>
        <begin position="24"/>
        <end position="137"/>
    </location>
</feature>
<evidence type="ECO:0008006" key="4">
    <source>
        <dbReference type="Google" id="ProtNLM"/>
    </source>
</evidence>
<gene>
    <name evidence="2" type="ORF">MN116_008769</name>
</gene>
<keyword evidence="3" id="KW-1185">Reference proteome</keyword>
<comment type="caution">
    <text evidence="2">The sequence shown here is derived from an EMBL/GenBank/DDBJ whole genome shotgun (WGS) entry which is preliminary data.</text>
</comment>